<dbReference type="InterPro" id="IPR036259">
    <property type="entry name" value="MFS_trans_sf"/>
</dbReference>
<evidence type="ECO:0000256" key="5">
    <source>
        <dbReference type="ARBA" id="ARBA00023136"/>
    </source>
</evidence>
<dbReference type="InterPro" id="IPR011701">
    <property type="entry name" value="MFS"/>
</dbReference>
<dbReference type="GO" id="GO:0016020">
    <property type="term" value="C:membrane"/>
    <property type="evidence" value="ECO:0007669"/>
    <property type="project" value="UniProtKB-SubCell"/>
</dbReference>
<dbReference type="GO" id="GO:0022857">
    <property type="term" value="F:transmembrane transporter activity"/>
    <property type="evidence" value="ECO:0007669"/>
    <property type="project" value="InterPro"/>
</dbReference>
<proteinExistence type="inferred from homology"/>
<evidence type="ECO:0000313" key="9">
    <source>
        <dbReference type="EMBL" id="OEH80398.1"/>
    </source>
</evidence>
<evidence type="ECO:0000256" key="7">
    <source>
        <dbReference type="SAM" id="MobiDB-lite"/>
    </source>
</evidence>
<dbReference type="PANTHER" id="PTHR23505">
    <property type="entry name" value="SPINSTER"/>
    <property type="match status" value="1"/>
</dbReference>
<feature type="transmembrane region" description="Helical" evidence="8">
    <location>
        <begin position="318"/>
        <end position="338"/>
    </location>
</feature>
<feature type="transmembrane region" description="Helical" evidence="8">
    <location>
        <begin position="358"/>
        <end position="380"/>
    </location>
</feature>
<dbReference type="EMBL" id="JROU02000093">
    <property type="protein sequence ID" value="OEH80398.1"/>
    <property type="molecule type" value="Genomic_DNA"/>
</dbReference>
<dbReference type="VEuPathDB" id="ToxoDB:LOC34622251"/>
<dbReference type="InterPro" id="IPR044770">
    <property type="entry name" value="MFS_spinster-like"/>
</dbReference>
<comment type="subcellular location">
    <subcellularLocation>
        <location evidence="1">Membrane</location>
        <topology evidence="1">Multi-pass membrane protein</topology>
    </subcellularLocation>
</comment>
<dbReference type="SUPFAM" id="SSF103473">
    <property type="entry name" value="MFS general substrate transporter"/>
    <property type="match status" value="1"/>
</dbReference>
<feature type="transmembrane region" description="Helical" evidence="8">
    <location>
        <begin position="214"/>
        <end position="234"/>
    </location>
</feature>
<keyword evidence="2" id="KW-0813">Transport</keyword>
<sequence length="451" mass="49043">MASSTTDIDAGQFSRSTSENMSDLGSPRRLSTGLWTAAYNEPPEQAKAEPKESIARSGFSAHICGKSLNTASKRVIRATYLYGSVHGAVDQLLPACFKALERDMGFTPQSLGFVSSVARVSHVLTCPIWGVIIDCCGRRRIFSCTALGWGAAISAIFYATQQSHIVPIMCVLGVFMAAMGPLSQKVIAQEIPENCPQQHKRQQGGQRFSLRDTAYVFSNGSVWVMLIMGILNGIPRSAIHFSTMYFQYCNIPDWWASFIVSSSWIAAMIVAPVIGLTGDFIHSRHPHHGRQCLAQVCIVARCVLMTVMLTCVPRESESLWIFLVLAILIGFLAGWPGVGVNRPILTEIVHPDHRATTFALVSCLEGVGAALLGAPIVGYLCEHVFGYVKPPHGAHIHSATIIRGNARAISLSMLCMTVAPWLLSIVAYGVLHLTYKFDSHHGADHAGMHLP</sequence>
<keyword evidence="5 8" id="KW-0472">Membrane</keyword>
<keyword evidence="3 8" id="KW-0812">Transmembrane</keyword>
<feature type="region of interest" description="Disordered" evidence="7">
    <location>
        <begin position="1"/>
        <end position="27"/>
    </location>
</feature>
<evidence type="ECO:0000256" key="1">
    <source>
        <dbReference type="ARBA" id="ARBA00004141"/>
    </source>
</evidence>
<organism evidence="9 10">
    <name type="scientific">Cyclospora cayetanensis</name>
    <dbReference type="NCBI Taxonomy" id="88456"/>
    <lineage>
        <taxon>Eukaryota</taxon>
        <taxon>Sar</taxon>
        <taxon>Alveolata</taxon>
        <taxon>Apicomplexa</taxon>
        <taxon>Conoidasida</taxon>
        <taxon>Coccidia</taxon>
        <taxon>Eucoccidiorida</taxon>
        <taxon>Eimeriorina</taxon>
        <taxon>Eimeriidae</taxon>
        <taxon>Cyclospora</taxon>
    </lineage>
</organism>
<dbReference type="PANTHER" id="PTHR23505:SF52">
    <property type="entry name" value="MAJOR FACILITATOR SUPERFAMILY PROTEIN"/>
    <property type="match status" value="1"/>
</dbReference>
<dbReference type="VEuPathDB" id="ToxoDB:LOC34617903"/>
<dbReference type="InParanoid" id="A0A1D3DAC5"/>
<dbReference type="Proteomes" id="UP000095192">
    <property type="component" value="Unassembled WGS sequence"/>
</dbReference>
<keyword evidence="4 8" id="KW-1133">Transmembrane helix</keyword>
<keyword evidence="10" id="KW-1185">Reference proteome</keyword>
<dbReference type="Pfam" id="PF07690">
    <property type="entry name" value="MFS_1"/>
    <property type="match status" value="1"/>
</dbReference>
<feature type="compositionally biased region" description="Polar residues" evidence="7">
    <location>
        <begin position="1"/>
        <end position="23"/>
    </location>
</feature>
<comment type="similarity">
    <text evidence="6">Belongs to the major facilitator superfamily. Spinster (TC 2.A.1.49) family.</text>
</comment>
<dbReference type="VEuPathDB" id="ToxoDB:cyc_05985"/>
<evidence type="ECO:0000313" key="10">
    <source>
        <dbReference type="Proteomes" id="UP000095192"/>
    </source>
</evidence>
<gene>
    <name evidence="9" type="ORF">cyc_05985</name>
</gene>
<evidence type="ECO:0000256" key="2">
    <source>
        <dbReference type="ARBA" id="ARBA00022448"/>
    </source>
</evidence>
<evidence type="ECO:0000256" key="6">
    <source>
        <dbReference type="ARBA" id="ARBA00024338"/>
    </source>
</evidence>
<comment type="caution">
    <text evidence="9">The sequence shown here is derived from an EMBL/GenBank/DDBJ whole genome shotgun (WGS) entry which is preliminary data.</text>
</comment>
<feature type="transmembrane region" description="Helical" evidence="8">
    <location>
        <begin position="408"/>
        <end position="431"/>
    </location>
</feature>
<evidence type="ECO:0000256" key="8">
    <source>
        <dbReference type="SAM" id="Phobius"/>
    </source>
</evidence>
<accession>A0A1D3DAC5</accession>
<protein>
    <recommendedName>
        <fullName evidence="11">Major facilitator family protein</fullName>
    </recommendedName>
</protein>
<evidence type="ECO:0000256" key="3">
    <source>
        <dbReference type="ARBA" id="ARBA00022692"/>
    </source>
</evidence>
<feature type="transmembrane region" description="Helical" evidence="8">
    <location>
        <begin position="254"/>
        <end position="281"/>
    </location>
</feature>
<dbReference type="AlphaFoldDB" id="A0A1D3DAC5"/>
<name>A0A1D3DAC5_9EIME</name>
<dbReference type="Gene3D" id="1.20.1250.20">
    <property type="entry name" value="MFS general substrate transporter like domains"/>
    <property type="match status" value="2"/>
</dbReference>
<evidence type="ECO:0000256" key="4">
    <source>
        <dbReference type="ARBA" id="ARBA00022989"/>
    </source>
</evidence>
<reference evidence="9 10" key="1">
    <citation type="journal article" date="2016" name="BMC Genomics">
        <title>Comparative genomics reveals Cyclospora cayetanensis possesses coccidia-like metabolism and invasion components but unique surface antigens.</title>
        <authorList>
            <person name="Liu S."/>
            <person name="Wang L."/>
            <person name="Zheng H."/>
            <person name="Xu Z."/>
            <person name="Roellig D.M."/>
            <person name="Li N."/>
            <person name="Frace M.A."/>
            <person name="Tang K."/>
            <person name="Arrowood M.J."/>
            <person name="Moss D.M."/>
            <person name="Zhang L."/>
            <person name="Feng Y."/>
            <person name="Xiao L."/>
        </authorList>
    </citation>
    <scope>NUCLEOTIDE SEQUENCE [LARGE SCALE GENOMIC DNA]</scope>
    <source>
        <strain evidence="9 10">CHN_HEN01</strain>
    </source>
</reference>
<feature type="transmembrane region" description="Helical" evidence="8">
    <location>
        <begin position="141"/>
        <end position="159"/>
    </location>
</feature>
<feature type="transmembrane region" description="Helical" evidence="8">
    <location>
        <begin position="165"/>
        <end position="182"/>
    </location>
</feature>
<dbReference type="CDD" id="cd06174">
    <property type="entry name" value="MFS"/>
    <property type="match status" value="1"/>
</dbReference>
<evidence type="ECO:0008006" key="11">
    <source>
        <dbReference type="Google" id="ProtNLM"/>
    </source>
</evidence>